<evidence type="ECO:0000313" key="1">
    <source>
        <dbReference type="EMBL" id="MED6231591.1"/>
    </source>
</evidence>
<name>A0ABU7A0L6_9TELE</name>
<dbReference type="Proteomes" id="UP001345963">
    <property type="component" value="Unassembled WGS sequence"/>
</dbReference>
<proteinExistence type="predicted"/>
<sequence length="126" mass="14006">MEQLVEGTLKNTKGVGSWEYCAPLDHQRSPFCKLCDLVTGVPDQSLIVQAFGGVFRSQPPVLRCLSVLPMCAREFLNSSNFLPSWLQLLTLDDVQLDHLLDCLTLCPTSRLSPAQLFHKKKVSCAT</sequence>
<evidence type="ECO:0000313" key="2">
    <source>
        <dbReference type="Proteomes" id="UP001345963"/>
    </source>
</evidence>
<comment type="caution">
    <text evidence="1">The sequence shown here is derived from an EMBL/GenBank/DDBJ whole genome shotgun (WGS) entry which is preliminary data.</text>
</comment>
<accession>A0ABU7A0L6</accession>
<dbReference type="EMBL" id="JAHUTI010000091">
    <property type="protein sequence ID" value="MED6231591.1"/>
    <property type="molecule type" value="Genomic_DNA"/>
</dbReference>
<organism evidence="1 2">
    <name type="scientific">Ataeniobius toweri</name>
    <dbReference type="NCBI Taxonomy" id="208326"/>
    <lineage>
        <taxon>Eukaryota</taxon>
        <taxon>Metazoa</taxon>
        <taxon>Chordata</taxon>
        <taxon>Craniata</taxon>
        <taxon>Vertebrata</taxon>
        <taxon>Euteleostomi</taxon>
        <taxon>Actinopterygii</taxon>
        <taxon>Neopterygii</taxon>
        <taxon>Teleostei</taxon>
        <taxon>Neoteleostei</taxon>
        <taxon>Acanthomorphata</taxon>
        <taxon>Ovalentaria</taxon>
        <taxon>Atherinomorphae</taxon>
        <taxon>Cyprinodontiformes</taxon>
        <taxon>Goodeidae</taxon>
        <taxon>Ataeniobius</taxon>
    </lineage>
</organism>
<protein>
    <submittedName>
        <fullName evidence="1">Uncharacterized protein</fullName>
    </submittedName>
</protein>
<keyword evidence="2" id="KW-1185">Reference proteome</keyword>
<gene>
    <name evidence="1" type="ORF">ATANTOWER_031722</name>
</gene>
<reference evidence="1 2" key="1">
    <citation type="submission" date="2021-07" db="EMBL/GenBank/DDBJ databases">
        <authorList>
            <person name="Palmer J.M."/>
        </authorList>
    </citation>
    <scope>NUCLEOTIDE SEQUENCE [LARGE SCALE GENOMIC DNA]</scope>
    <source>
        <strain evidence="1 2">AT_MEX2019</strain>
        <tissue evidence="1">Muscle</tissue>
    </source>
</reference>